<evidence type="ECO:0000259" key="2">
    <source>
        <dbReference type="Pfam" id="PF16640"/>
    </source>
</evidence>
<feature type="signal peptide" evidence="1">
    <location>
        <begin position="1"/>
        <end position="17"/>
    </location>
</feature>
<keyword evidence="1" id="KW-0732">Signal</keyword>
<organism evidence="3 4">
    <name type="scientific">Cellulomonas persica</name>
    <dbReference type="NCBI Taxonomy" id="76861"/>
    <lineage>
        <taxon>Bacteria</taxon>
        <taxon>Bacillati</taxon>
        <taxon>Actinomycetota</taxon>
        <taxon>Actinomycetes</taxon>
        <taxon>Micrococcales</taxon>
        <taxon>Cellulomonadaceae</taxon>
        <taxon>Cellulomonas</taxon>
    </lineage>
</organism>
<dbReference type="EMBL" id="BJUA01000007">
    <property type="protein sequence ID" value="GEK17931.1"/>
    <property type="molecule type" value="Genomic_DNA"/>
</dbReference>
<dbReference type="InterPro" id="IPR032109">
    <property type="entry name" value="Big_3_5"/>
</dbReference>
<feature type="domain" description="Bacterial Ig-like" evidence="2">
    <location>
        <begin position="295"/>
        <end position="373"/>
    </location>
</feature>
<proteinExistence type="predicted"/>
<dbReference type="AlphaFoldDB" id="A0A510UWQ0"/>
<evidence type="ECO:0000313" key="4">
    <source>
        <dbReference type="Proteomes" id="UP000321386"/>
    </source>
</evidence>
<keyword evidence="4" id="KW-1185">Reference proteome</keyword>
<name>A0A510UWQ0_9CELL</name>
<evidence type="ECO:0000313" key="3">
    <source>
        <dbReference type="EMBL" id="GEK17931.1"/>
    </source>
</evidence>
<protein>
    <recommendedName>
        <fullName evidence="2">Bacterial Ig-like domain-containing protein</fullName>
    </recommendedName>
</protein>
<comment type="caution">
    <text evidence="3">The sequence shown here is derived from an EMBL/GenBank/DDBJ whole genome shotgun (WGS) entry which is preliminary data.</text>
</comment>
<dbReference type="Proteomes" id="UP000321386">
    <property type="component" value="Unassembled WGS sequence"/>
</dbReference>
<dbReference type="RefSeq" id="WP_186811468.1">
    <property type="nucleotide sequence ID" value="NZ_BJUA01000007.1"/>
</dbReference>
<dbReference type="InterPro" id="IPR013783">
    <property type="entry name" value="Ig-like_fold"/>
</dbReference>
<dbReference type="Pfam" id="PF16640">
    <property type="entry name" value="Big_3_5"/>
    <property type="match status" value="1"/>
</dbReference>
<evidence type="ECO:0000256" key="1">
    <source>
        <dbReference type="SAM" id="SignalP"/>
    </source>
</evidence>
<gene>
    <name evidence="3" type="ORF">CPE01_16640</name>
</gene>
<sequence>MASVAAAALVATTLAVAAAGPAAATGAQPLDVTVEPLAPSVTVSETDLRSDLTSTVTVEGHGFDPTLATGTRPPFSGLQSGLYIAFGRYPDVWRPSAGVPSTERHNPPGATGNGVSVIWAVPEASFAASSPRQDPSAPTYTILRADGSFTATVKVNRDWLADVSGNFGIYTYAGGGANVAAYETYTPVTFFERAESQVVASAVRGSVGKAVALPVAVDASGADVAGTVEATIAGTTVATGTLSAGRATLSLGGLTAGTHTVDLAFTPSTDRIAPSSSSVAVTVAKGAAKVAATWPSLTYGRTAKVAVTVSGPVAATGKVSLLNGSTVLSTATLSGGKASLTVPKTLAAGTRTLTVSYAGSSELSTAKVSSKRTVAKASSSITVKAATVTSKVAGKVVVTVKATGTTPTGKVTVKVTRNGTSYATKTVTLRSGTRTVTLPKLGKGMYNVKVTYAGSSNVKASSRSAQLKVV</sequence>
<dbReference type="GO" id="GO:0005975">
    <property type="term" value="P:carbohydrate metabolic process"/>
    <property type="evidence" value="ECO:0007669"/>
    <property type="project" value="UniProtKB-ARBA"/>
</dbReference>
<reference evidence="3 4" key="1">
    <citation type="submission" date="2019-07" db="EMBL/GenBank/DDBJ databases">
        <title>Whole genome shotgun sequence of Cellulomonas persica NBRC 101101.</title>
        <authorList>
            <person name="Hosoyama A."/>
            <person name="Uohara A."/>
            <person name="Ohji S."/>
            <person name="Ichikawa N."/>
        </authorList>
    </citation>
    <scope>NUCLEOTIDE SEQUENCE [LARGE SCALE GENOMIC DNA]</scope>
    <source>
        <strain evidence="3 4">NBRC 101101</strain>
    </source>
</reference>
<accession>A0A510UWQ0</accession>
<feature type="chain" id="PRO_5038838911" description="Bacterial Ig-like domain-containing protein" evidence="1">
    <location>
        <begin position="18"/>
        <end position="470"/>
    </location>
</feature>
<dbReference type="Gene3D" id="2.60.40.10">
    <property type="entry name" value="Immunoglobulins"/>
    <property type="match status" value="3"/>
</dbReference>